<dbReference type="PATRIC" id="fig|626887.3.peg.1192"/>
<gene>
    <name evidence="4" type="ORF">J057_05976</name>
</gene>
<evidence type="ECO:0000313" key="5">
    <source>
        <dbReference type="Proteomes" id="UP000013165"/>
    </source>
</evidence>
<dbReference type="InterPro" id="IPR028082">
    <property type="entry name" value="Peripla_BP_I"/>
</dbReference>
<proteinExistence type="predicted"/>
<name>N6WTN4_9GAMM</name>
<dbReference type="OrthoDB" id="9769871at2"/>
<accession>N6WTN4</accession>
<evidence type="ECO:0000259" key="3">
    <source>
        <dbReference type="Pfam" id="PF02608"/>
    </source>
</evidence>
<dbReference type="InterPro" id="IPR052910">
    <property type="entry name" value="ABC-Purine-Binding"/>
</dbReference>
<evidence type="ECO:0000313" key="4">
    <source>
        <dbReference type="EMBL" id="ENO14876.2"/>
    </source>
</evidence>
<protein>
    <submittedName>
        <fullName evidence="4">BMP family ABC transporter substrate-binding protein</fullName>
    </submittedName>
</protein>
<evidence type="ECO:0000256" key="1">
    <source>
        <dbReference type="ARBA" id="ARBA00022729"/>
    </source>
</evidence>
<dbReference type="EMBL" id="APLQ01000011">
    <property type="protein sequence ID" value="ENO14876.2"/>
    <property type="molecule type" value="Genomic_DNA"/>
</dbReference>
<feature type="chain" id="PRO_5016682171" evidence="2">
    <location>
        <begin position="24"/>
        <end position="357"/>
    </location>
</feature>
<sequence>MRMRFIKKLAVLAALVIPMQAFAEDPLKVGFVYVGPIGDHGWSYQHDQGRLALEEHFGDKVQTTYVENVNEGADAERTIRRLAQAGNDVIFTTSFGFMNPTARVAKEFPEKTFLHATGYKRSDNLGTYLSKTFEGRYVTGIAAGQVTETNKLGYIASFPIPEVIRDINSTFLAARKVNPNVELKVVWVNTWFDPAKEADAANTLMDQGVDVIIQHTDSPAAMIAAEKRGVWAVGQASDMSHFGPTAHLLSVVDDWSPYYIETVQDVMDGTWESKDYWGGIKEGDIVIASISDRLTDEQRAKVDETIEAIRTGELHPFTGPLKDQSGKLRLEEGETMTHEQLAGMDWYVEGMTATLPK</sequence>
<dbReference type="GO" id="GO:0005886">
    <property type="term" value="C:plasma membrane"/>
    <property type="evidence" value="ECO:0007669"/>
    <property type="project" value="InterPro"/>
</dbReference>
<dbReference type="SUPFAM" id="SSF53822">
    <property type="entry name" value="Periplasmic binding protein-like I"/>
    <property type="match status" value="1"/>
</dbReference>
<dbReference type="PANTHER" id="PTHR43208">
    <property type="entry name" value="ABC TRANSPORTER SUBSTRATE-BINDING PROTEIN"/>
    <property type="match status" value="1"/>
</dbReference>
<keyword evidence="5" id="KW-1185">Reference proteome</keyword>
<reference evidence="4 5" key="1">
    <citation type="journal article" date="2013" name="Genome Announc.">
        <title>Genome Sequence of the Polycyclic Aromatic Hydrocarbon-Degrading Bacterium Strain Marinobacter nanhaiticus D15-8WT.</title>
        <authorList>
            <person name="Cui Z."/>
            <person name="Gao W."/>
            <person name="Li Q."/>
            <person name="Xu G."/>
            <person name="Zheng L."/>
        </authorList>
    </citation>
    <scope>NUCLEOTIDE SEQUENCE [LARGE SCALE GENOMIC DNA]</scope>
    <source>
        <strain evidence="4 5">D15-8W</strain>
    </source>
</reference>
<feature type="signal peptide" evidence="2">
    <location>
        <begin position="1"/>
        <end position="23"/>
    </location>
</feature>
<dbReference type="eggNOG" id="COG1744">
    <property type="taxonomic scope" value="Bacteria"/>
</dbReference>
<keyword evidence="1 2" id="KW-0732">Signal</keyword>
<dbReference type="Pfam" id="PF02608">
    <property type="entry name" value="Bmp"/>
    <property type="match status" value="1"/>
</dbReference>
<dbReference type="HOGENOM" id="CLU_038813_2_0_6"/>
<dbReference type="CDD" id="cd19963">
    <property type="entry name" value="PBP1_BMP-like"/>
    <property type="match status" value="1"/>
</dbReference>
<dbReference type="AlphaFoldDB" id="N6WTN4"/>
<dbReference type="InterPro" id="IPR003760">
    <property type="entry name" value="PnrA-like"/>
</dbReference>
<dbReference type="PANTHER" id="PTHR43208:SF1">
    <property type="entry name" value="ABC TRANSPORTER SUBSTRATE-BINDING PROTEIN"/>
    <property type="match status" value="1"/>
</dbReference>
<organism evidence="4 5">
    <name type="scientific">Marinobacter nanhaiticus D15-8W</name>
    <dbReference type="NCBI Taxonomy" id="626887"/>
    <lineage>
        <taxon>Bacteria</taxon>
        <taxon>Pseudomonadati</taxon>
        <taxon>Pseudomonadota</taxon>
        <taxon>Gammaproteobacteria</taxon>
        <taxon>Pseudomonadales</taxon>
        <taxon>Marinobacteraceae</taxon>
        <taxon>Marinobacter</taxon>
    </lineage>
</organism>
<dbReference type="Proteomes" id="UP000013165">
    <property type="component" value="Unassembled WGS sequence"/>
</dbReference>
<feature type="domain" description="ABC transporter substrate-binding protein PnrA-like" evidence="3">
    <location>
        <begin position="28"/>
        <end position="303"/>
    </location>
</feature>
<comment type="caution">
    <text evidence="4">The sequence shown here is derived from an EMBL/GenBank/DDBJ whole genome shotgun (WGS) entry which is preliminary data.</text>
</comment>
<dbReference type="Gene3D" id="3.40.50.2300">
    <property type="match status" value="2"/>
</dbReference>
<evidence type="ECO:0000256" key="2">
    <source>
        <dbReference type="SAM" id="SignalP"/>
    </source>
</evidence>
<dbReference type="STRING" id="626887.J057_05976"/>